<name>A0A1C3NS96_9XANT</name>
<dbReference type="STRING" id="56449.XBLMG947_4090"/>
<dbReference type="EMBL" id="FLTX01000101">
    <property type="protein sequence ID" value="SBV53273.1"/>
    <property type="molecule type" value="Genomic_DNA"/>
</dbReference>
<accession>A0A1C3NS96</accession>
<evidence type="ECO:0000313" key="2">
    <source>
        <dbReference type="Proteomes" id="UP000092503"/>
    </source>
</evidence>
<protein>
    <submittedName>
        <fullName evidence="1">Uncharacterized protein</fullName>
    </submittedName>
</protein>
<dbReference type="AlphaFoldDB" id="A0A1C3NS96"/>
<proteinExistence type="predicted"/>
<reference evidence="1 2" key="1">
    <citation type="submission" date="2016-06" db="EMBL/GenBank/DDBJ databases">
        <authorList>
            <person name="Kjaerup R.B."/>
            <person name="Dalgaard T.S."/>
            <person name="Juul-Madsen H.R."/>
        </authorList>
    </citation>
    <scope>NUCLEOTIDE SEQUENCE [LARGE SCALE GENOMIC DNA]</scope>
    <source>
        <strain evidence="1">LMG947</strain>
    </source>
</reference>
<evidence type="ECO:0000313" key="1">
    <source>
        <dbReference type="EMBL" id="SBV53273.1"/>
    </source>
</evidence>
<gene>
    <name evidence="1" type="ORF">XBLMG947_4090</name>
</gene>
<organism evidence="1 2">
    <name type="scientific">Xanthomonas bromi</name>
    <dbReference type="NCBI Taxonomy" id="56449"/>
    <lineage>
        <taxon>Bacteria</taxon>
        <taxon>Pseudomonadati</taxon>
        <taxon>Pseudomonadota</taxon>
        <taxon>Gammaproteobacteria</taxon>
        <taxon>Lysobacterales</taxon>
        <taxon>Lysobacteraceae</taxon>
        <taxon>Xanthomonas</taxon>
    </lineage>
</organism>
<dbReference type="Proteomes" id="UP000092503">
    <property type="component" value="Unassembled WGS sequence"/>
</dbReference>
<sequence>MIDPIDLLILRSPTTSLDVDACKCEGVGGSSIHVETMWTDSAAFKTLSQRFPLLAKPNALIGFVDLTVGILSHSVASFYNRIVVGDRADQQHQAIADRDESAIQKKCKKSSNFVLQMLGENYVEAKAGEDHPQDANSQASNEHMFYPRACALHDLCIVGSDCSTSDGNCQGPISPKLQQTFKPVTLCFRICEPRLLARKFFENLVDAIDKAMFARTVSHVITLANEDVICGGGIVVNLQHSIPREPIQVYGRNVRGLHRRGQIGLRTVNDVMVEVAA</sequence>
<dbReference type="RefSeq" id="WP_139074467.1">
    <property type="nucleotide sequence ID" value="NZ_FLTX01000101.1"/>
</dbReference>